<feature type="transmembrane region" description="Helical" evidence="2">
    <location>
        <begin position="120"/>
        <end position="143"/>
    </location>
</feature>
<evidence type="ECO:0000256" key="2">
    <source>
        <dbReference type="SAM" id="Phobius"/>
    </source>
</evidence>
<dbReference type="SUPFAM" id="SSF53448">
    <property type="entry name" value="Nucleotide-diphospho-sugar transferases"/>
    <property type="match status" value="1"/>
</dbReference>
<keyword evidence="2" id="KW-0472">Membrane</keyword>
<feature type="region of interest" description="Disordered" evidence="1">
    <location>
        <begin position="1307"/>
        <end position="1360"/>
    </location>
</feature>
<comment type="caution">
    <text evidence="3">The sequence shown here is derived from an EMBL/GenBank/DDBJ whole genome shotgun (WGS) entry which is preliminary data.</text>
</comment>
<feature type="compositionally biased region" description="Acidic residues" evidence="1">
    <location>
        <begin position="484"/>
        <end position="495"/>
    </location>
</feature>
<feature type="compositionally biased region" description="Polar residues" evidence="1">
    <location>
        <begin position="50"/>
        <end position="68"/>
    </location>
</feature>
<feature type="region of interest" description="Disordered" evidence="1">
    <location>
        <begin position="879"/>
        <end position="947"/>
    </location>
</feature>
<feature type="compositionally biased region" description="Basic and acidic residues" evidence="1">
    <location>
        <begin position="922"/>
        <end position="947"/>
    </location>
</feature>
<organism evidence="3 4">
    <name type="scientific">Cystoisospora suis</name>
    <dbReference type="NCBI Taxonomy" id="483139"/>
    <lineage>
        <taxon>Eukaryota</taxon>
        <taxon>Sar</taxon>
        <taxon>Alveolata</taxon>
        <taxon>Apicomplexa</taxon>
        <taxon>Conoidasida</taxon>
        <taxon>Coccidia</taxon>
        <taxon>Eucoccidiorida</taxon>
        <taxon>Eimeriorina</taxon>
        <taxon>Sarcocystidae</taxon>
        <taxon>Cystoisospora</taxon>
    </lineage>
</organism>
<dbReference type="PANTHER" id="PTHR36812:SF9">
    <property type="entry name" value="MYB-LIKE PROTEIN X ISOFORM X1"/>
    <property type="match status" value="1"/>
</dbReference>
<feature type="compositionally biased region" description="Basic and acidic residues" evidence="1">
    <location>
        <begin position="1257"/>
        <end position="1281"/>
    </location>
</feature>
<feature type="compositionally biased region" description="Basic and acidic residues" evidence="1">
    <location>
        <begin position="365"/>
        <end position="380"/>
    </location>
</feature>
<feature type="region of interest" description="Disordered" evidence="1">
    <location>
        <begin position="1240"/>
        <end position="1281"/>
    </location>
</feature>
<dbReference type="Pfam" id="PF04488">
    <property type="entry name" value="Gly_transf_sug"/>
    <property type="match status" value="1"/>
</dbReference>
<feature type="region of interest" description="Disordered" evidence="1">
    <location>
        <begin position="597"/>
        <end position="672"/>
    </location>
</feature>
<dbReference type="Gene3D" id="3.90.550.20">
    <property type="match status" value="1"/>
</dbReference>
<dbReference type="VEuPathDB" id="ToxoDB:CSUI_009433"/>
<feature type="region of interest" description="Disordered" evidence="1">
    <location>
        <begin position="514"/>
        <end position="533"/>
    </location>
</feature>
<feature type="region of interest" description="Disordered" evidence="1">
    <location>
        <begin position="276"/>
        <end position="509"/>
    </location>
</feature>
<name>A0A2C6KJU7_9APIC</name>
<feature type="compositionally biased region" description="Basic and acidic residues" evidence="1">
    <location>
        <begin position="387"/>
        <end position="426"/>
    </location>
</feature>
<dbReference type="Proteomes" id="UP000221165">
    <property type="component" value="Unassembled WGS sequence"/>
</dbReference>
<feature type="region of interest" description="Disordered" evidence="1">
    <location>
        <begin position="1114"/>
        <end position="1145"/>
    </location>
</feature>
<proteinExistence type="predicted"/>
<feature type="compositionally biased region" description="Basic and acidic residues" evidence="1">
    <location>
        <begin position="287"/>
        <end position="351"/>
    </location>
</feature>
<dbReference type="GO" id="GO:0016740">
    <property type="term" value="F:transferase activity"/>
    <property type="evidence" value="ECO:0007669"/>
    <property type="project" value="UniProtKB-KW"/>
</dbReference>
<dbReference type="InterPro" id="IPR029044">
    <property type="entry name" value="Nucleotide-diphossugar_trans"/>
</dbReference>
<dbReference type="GeneID" id="94432760"/>
<feature type="compositionally biased region" description="Acidic residues" evidence="1">
    <location>
        <begin position="1114"/>
        <end position="1124"/>
    </location>
</feature>
<dbReference type="PANTHER" id="PTHR36812">
    <property type="entry name" value="NEUROFILAMENT TRIPLET M PROTEIN-LIKE PROTEIN"/>
    <property type="match status" value="1"/>
</dbReference>
<reference evidence="3 4" key="1">
    <citation type="journal article" date="2017" name="Int. J. Parasitol.">
        <title>The genome of the protozoan parasite Cystoisospora suis and a reverse vaccinology approach to identify vaccine candidates.</title>
        <authorList>
            <person name="Palmieri N."/>
            <person name="Shrestha A."/>
            <person name="Ruttkowski B."/>
            <person name="Beck T."/>
            <person name="Vogl C."/>
            <person name="Tomley F."/>
            <person name="Blake D.P."/>
            <person name="Joachim A."/>
        </authorList>
    </citation>
    <scope>NUCLEOTIDE SEQUENCE [LARGE SCALE GENOMIC DNA]</scope>
    <source>
        <strain evidence="3 4">Wien I</strain>
    </source>
</reference>
<dbReference type="RefSeq" id="XP_067918477.1">
    <property type="nucleotide sequence ID" value="XM_068069549.1"/>
</dbReference>
<protein>
    <submittedName>
        <fullName evidence="3">Glycosyltransferase family protein</fullName>
    </submittedName>
</protein>
<feature type="compositionally biased region" description="Basic and acidic residues" evidence="1">
    <location>
        <begin position="1125"/>
        <end position="1145"/>
    </location>
</feature>
<sequence>MKSSSSSFSASANPSVKFTPLFDQELEDFYPKASQDNDGSPQALVGIHPPSSSSLSQGGRDQNEPSQASSSSSSSSLTRRGVAGEEKEIGDEEANGSHRQHLPFSSRSSPQAPSPIRRRVLVFVIVCIFGGIFVYVFVIFHLLRNFHFFRDSTASSSSSPGVLSPLPEYSLFHSNDEDFEEDDPVHGAASSFSFSLSSLFSSSLPSLFSYSLDLARRQKGETPYSYITPSTIPSLLEVVQISCSLSASFEGGGALSLISSPRISYLLRSMDRAFSPRAKRPVAHSRRLGEENEARQEKEAKKSNKMKEDSWRNEEEGQGRWMKDGEDLDRSEQEGEEERKRRSESRERSESNEEEEEEKKRERRRKDEKEENRWTNDGMKRRQLGIFRREKTRNRGERHQETTRENMSTGERDEKEQEKETPEGKIDVSSLSSSKATKQEKAEVTMTSLLCTPILPISPPSSSSSSSSSWSRSWPYKHPAYFQEDLEREEEEEEERNGGGLRPKSSFRDVFQGEEGEENKAGTGRSSLSNKQRGRGGILGVYIHRKRRERMNWLEMTKPPWLLERIEAYPPRRFLSLHISDWSKDSQAVHLLRYSSAKQGQKTFRRSTRRIEGAREDEQAKEEEEKRVDPHKDGGAKETEQSKDEEKKKKRRSSFGETEEDGVEREGNDRRDSQSFVALSFEDEKKSILKEHLCTTYDPLNGVRMTSLLSSVSTLVLPHERHRRHQGKPVKEIPHWRENSSLYPPCDERGQTSLYGGCHMLKISPFSFFPSSSQGEDLRGEEEEEKEKEEEEEFLELPSLSEEERERRRREGEGLLYHMYWGGPEPLNSRTLWAIDSLFASMPRVTLRFHVLLPSSQRELRALHLSQQTLLAREQQEKDARLDLSEDEQKKKKKIEEPYRESLDRGDGKSAKAGAGDMKQQANRDTRGEGEEEQGDKKLRNRENENEENRSFFSLFSKVHNVLGTVTNLFRGRGAAAQEDKEVEIVEEDQEQVKKKKKAIQGRLVHASQLQLFWRAGYDLQYIQHVDINEYIKGTPLERHIPSNKFDVNSLSDNSFFFGFFQHTKQSAISDLMRTLILYKEGGTYFDTDVISLQSSSHLAPHFFFCEHPSFDEVEERGEEDEEEEKKNKKKESGPRQRKDKKTHETVLRHCGINPCIMRSHPLPTRGGQTLSSSSSSSFSDSVSSVPMFSSASVSFLHDVLVYQSRLLDKLSIDELFKTRWGTAGPRAYHTVLTREWYQEQASSPSSSPPSRNNGARGKEEEEEKRSKMGDNEVKRRKREEESVGSKRSLLRFAVIAPLLTPGRFSSISKRRRGKEDQERLEETTDTRKKRGKEEEEEEDSNVSSSSSHNEKEKALEVEEDTRHETSFLLWVYGPSSFAPLQLTPADSYPSITDEDFWRSDKIKRGFVKLNEAIKENNVISWHTYDKATWRLEKKYLLPLQKERSLPKSSNAENEKTLHEESVMSVMRATYCSVYCGSEILSLLSEKETERFLVSYLPDGVLDRILGLSFWLQHSAIPFFSSWMKSSEKRRSLESILETD</sequence>
<evidence type="ECO:0000313" key="4">
    <source>
        <dbReference type="Proteomes" id="UP000221165"/>
    </source>
</evidence>
<keyword evidence="2" id="KW-1133">Transmembrane helix</keyword>
<feature type="compositionally biased region" description="Basic and acidic residues" evidence="1">
    <location>
        <begin position="609"/>
        <end position="647"/>
    </location>
</feature>
<dbReference type="OrthoDB" id="409543at2759"/>
<evidence type="ECO:0000313" key="3">
    <source>
        <dbReference type="EMBL" id="PHJ16752.1"/>
    </source>
</evidence>
<keyword evidence="4" id="KW-1185">Reference proteome</keyword>
<feature type="compositionally biased region" description="Low complexity" evidence="1">
    <location>
        <begin position="460"/>
        <end position="474"/>
    </location>
</feature>
<dbReference type="InterPro" id="IPR007577">
    <property type="entry name" value="GlycoTrfase_DXD_sugar-bd_CS"/>
</dbReference>
<feature type="compositionally biased region" description="Basic and acidic residues" evidence="1">
    <location>
        <begin position="1314"/>
        <end position="1327"/>
    </location>
</feature>
<feature type="region of interest" description="Disordered" evidence="1">
    <location>
        <begin position="769"/>
        <end position="806"/>
    </location>
</feature>
<feature type="compositionally biased region" description="Basic residues" evidence="1">
    <location>
        <begin position="277"/>
        <end position="286"/>
    </location>
</feature>
<feature type="compositionally biased region" description="Basic and acidic residues" evidence="1">
    <location>
        <begin position="879"/>
        <end position="910"/>
    </location>
</feature>
<gene>
    <name evidence="3" type="ORF">CSUI_009433</name>
</gene>
<feature type="region of interest" description="Disordered" evidence="1">
    <location>
        <begin position="27"/>
        <end position="113"/>
    </location>
</feature>
<keyword evidence="2" id="KW-0812">Transmembrane</keyword>
<evidence type="ECO:0000256" key="1">
    <source>
        <dbReference type="SAM" id="MobiDB-lite"/>
    </source>
</evidence>
<keyword evidence="3" id="KW-0808">Transferase</keyword>
<feature type="region of interest" description="Disordered" evidence="1">
    <location>
        <begin position="1157"/>
        <end position="1179"/>
    </location>
</feature>
<dbReference type="EMBL" id="MIGC01005617">
    <property type="protein sequence ID" value="PHJ16752.1"/>
    <property type="molecule type" value="Genomic_DNA"/>
</dbReference>
<feature type="compositionally biased region" description="Basic and acidic residues" evidence="1">
    <location>
        <begin position="1349"/>
        <end position="1360"/>
    </location>
</feature>
<accession>A0A2C6KJU7</accession>
<feature type="compositionally biased region" description="Acidic residues" evidence="1">
    <location>
        <begin position="779"/>
        <end position="795"/>
    </location>
</feature>